<dbReference type="PROSITE" id="PS00166">
    <property type="entry name" value="ENOYL_COA_HYDRATASE"/>
    <property type="match status" value="1"/>
</dbReference>
<dbReference type="InterPro" id="IPR029045">
    <property type="entry name" value="ClpP/crotonase-like_dom_sf"/>
</dbReference>
<dbReference type="Pfam" id="PF00378">
    <property type="entry name" value="ECH_1"/>
    <property type="match status" value="1"/>
</dbReference>
<dbReference type="RefSeq" id="WP_264555938.1">
    <property type="nucleotide sequence ID" value="NZ_CP109979.1"/>
</dbReference>
<protein>
    <submittedName>
        <fullName evidence="3">Enoyl-CoA hydratase/isomerase family protein</fullName>
    </submittedName>
</protein>
<evidence type="ECO:0000256" key="2">
    <source>
        <dbReference type="RuleBase" id="RU003707"/>
    </source>
</evidence>
<dbReference type="Gene3D" id="3.90.226.10">
    <property type="entry name" value="2-enoyl-CoA Hydratase, Chain A, domain 1"/>
    <property type="match status" value="1"/>
</dbReference>
<dbReference type="PANTHER" id="PTHR43802">
    <property type="entry name" value="ENOYL-COA HYDRATASE"/>
    <property type="match status" value="1"/>
</dbReference>
<dbReference type="InterPro" id="IPR018376">
    <property type="entry name" value="Enoyl-CoA_hyd/isom_CS"/>
</dbReference>
<organism evidence="3 4">
    <name type="scientific">Halocatena marina</name>
    <dbReference type="NCBI Taxonomy" id="2934937"/>
    <lineage>
        <taxon>Archaea</taxon>
        <taxon>Methanobacteriati</taxon>
        <taxon>Methanobacteriota</taxon>
        <taxon>Stenosarchaea group</taxon>
        <taxon>Halobacteria</taxon>
        <taxon>Halobacteriales</taxon>
        <taxon>Natronomonadaceae</taxon>
        <taxon>Halocatena</taxon>
    </lineage>
</organism>
<reference evidence="3 4" key="1">
    <citation type="journal article" date="2019" name="Int. J. Syst. Evol. Microbiol.">
        <title>The Global Catalogue of Microorganisms (GCM) 10K type strain sequencing project: providing services to taxonomists for standard genome sequencing and annotation.</title>
        <authorList>
            <consortium name="The Broad Institute Genomics Platform"/>
            <consortium name="The Broad Institute Genome Sequencing Center for Infectious Disease"/>
            <person name="Wu L."/>
            <person name="Ma J."/>
        </authorList>
    </citation>
    <scope>NUCLEOTIDE SEQUENCE [LARGE SCALE GENOMIC DNA]</scope>
    <source>
        <strain evidence="3 4">RDMS1</strain>
    </source>
</reference>
<sequence>MIRTTDGDAIRTVTIDRPERRNALTPTALDALETAVSEADCPVVYLHGAGSAFCAGADLDAVADLATQAMAGDSEPAAAFARHGQRVARAIEASDAVVVAGIDGPARGGGLELALACDIRVATPAASFGEPGVTFGLFGAWGGTHRLPAIIGQSYASDLTLSGRVINSEEALRMGLVSRVVETPRSVCEQIATADRETLSQLNSLVSVTETATEIIRSQEKREAKAFAALVETHAESLSDRGK</sequence>
<comment type="similarity">
    <text evidence="1 2">Belongs to the enoyl-CoA hydratase/isomerase family.</text>
</comment>
<comment type="caution">
    <text evidence="3">The sequence shown here is derived from an EMBL/GenBank/DDBJ whole genome shotgun (WGS) entry which is preliminary data.</text>
</comment>
<evidence type="ECO:0000313" key="3">
    <source>
        <dbReference type="EMBL" id="MFC7190772.1"/>
    </source>
</evidence>
<gene>
    <name evidence="3" type="ORF">ACFQL7_13625</name>
</gene>
<dbReference type="AlphaFoldDB" id="A0ABD5YS68"/>
<dbReference type="PANTHER" id="PTHR43802:SF1">
    <property type="entry name" value="IP11341P-RELATED"/>
    <property type="match status" value="1"/>
</dbReference>
<dbReference type="SUPFAM" id="SSF52096">
    <property type="entry name" value="ClpP/crotonase"/>
    <property type="match status" value="1"/>
</dbReference>
<dbReference type="GeneID" id="76200422"/>
<evidence type="ECO:0000256" key="1">
    <source>
        <dbReference type="ARBA" id="ARBA00005254"/>
    </source>
</evidence>
<name>A0ABD5YS68_9EURY</name>
<dbReference type="Proteomes" id="UP001596417">
    <property type="component" value="Unassembled WGS sequence"/>
</dbReference>
<accession>A0ABD5YS68</accession>
<evidence type="ECO:0000313" key="4">
    <source>
        <dbReference type="Proteomes" id="UP001596417"/>
    </source>
</evidence>
<dbReference type="InterPro" id="IPR001753">
    <property type="entry name" value="Enoyl-CoA_hydra/iso"/>
</dbReference>
<dbReference type="EMBL" id="JBHTAX010000001">
    <property type="protein sequence ID" value="MFC7190772.1"/>
    <property type="molecule type" value="Genomic_DNA"/>
</dbReference>
<proteinExistence type="inferred from homology"/>
<dbReference type="CDD" id="cd06558">
    <property type="entry name" value="crotonase-like"/>
    <property type="match status" value="1"/>
</dbReference>
<keyword evidence="4" id="KW-1185">Reference proteome</keyword>